<feature type="region of interest" description="Disordered" evidence="3">
    <location>
        <begin position="1"/>
        <end position="94"/>
    </location>
</feature>
<feature type="domain" description="NodB homology" evidence="5">
    <location>
        <begin position="281"/>
        <end position="460"/>
    </location>
</feature>
<dbReference type="EMBL" id="JASJEX010000002">
    <property type="protein sequence ID" value="MDJ1129361.1"/>
    <property type="molecule type" value="Genomic_DNA"/>
</dbReference>
<dbReference type="PANTHER" id="PTHR10587:SF133">
    <property type="entry name" value="CHITIN DEACETYLASE 1-RELATED"/>
    <property type="match status" value="1"/>
</dbReference>
<feature type="compositionally biased region" description="Low complexity" evidence="3">
    <location>
        <begin position="29"/>
        <end position="43"/>
    </location>
</feature>
<organism evidence="6 7">
    <name type="scientific">Kribbibacterium absianum</name>
    <dbReference type="NCBI Taxonomy" id="3044210"/>
    <lineage>
        <taxon>Bacteria</taxon>
        <taxon>Bacillati</taxon>
        <taxon>Actinomycetota</taxon>
        <taxon>Coriobacteriia</taxon>
        <taxon>Coriobacteriales</taxon>
        <taxon>Kribbibacteriaceae</taxon>
        <taxon>Kribbibacterium</taxon>
    </lineage>
</organism>
<dbReference type="CDD" id="cd10917">
    <property type="entry name" value="CE4_NodB_like_6s_7s"/>
    <property type="match status" value="1"/>
</dbReference>
<dbReference type="SUPFAM" id="SSF88713">
    <property type="entry name" value="Glycoside hydrolase/deacetylase"/>
    <property type="match status" value="1"/>
</dbReference>
<keyword evidence="7" id="KW-1185">Reference proteome</keyword>
<keyword evidence="1" id="KW-0479">Metal-binding</keyword>
<evidence type="ECO:0000256" key="4">
    <source>
        <dbReference type="SAM" id="Phobius"/>
    </source>
</evidence>
<feature type="transmembrane region" description="Helical" evidence="4">
    <location>
        <begin position="102"/>
        <end position="122"/>
    </location>
</feature>
<dbReference type="InterPro" id="IPR002509">
    <property type="entry name" value="NODB_dom"/>
</dbReference>
<evidence type="ECO:0000256" key="1">
    <source>
        <dbReference type="ARBA" id="ARBA00022723"/>
    </source>
</evidence>
<dbReference type="RefSeq" id="WP_283713563.1">
    <property type="nucleotide sequence ID" value="NZ_JASJEW010000005.1"/>
</dbReference>
<evidence type="ECO:0000313" key="7">
    <source>
        <dbReference type="Proteomes" id="UP001431693"/>
    </source>
</evidence>
<evidence type="ECO:0000313" key="6">
    <source>
        <dbReference type="EMBL" id="MDJ1129361.1"/>
    </source>
</evidence>
<evidence type="ECO:0000256" key="2">
    <source>
        <dbReference type="ARBA" id="ARBA00022801"/>
    </source>
</evidence>
<dbReference type="InterPro" id="IPR050248">
    <property type="entry name" value="Polysacc_deacetylase_ArnD"/>
</dbReference>
<dbReference type="Proteomes" id="UP001431693">
    <property type="component" value="Unassembled WGS sequence"/>
</dbReference>
<protein>
    <submittedName>
        <fullName evidence="6">Polysaccharide deacetylase family protein</fullName>
        <ecNumber evidence="6">3.-.-.-</ecNumber>
    </submittedName>
</protein>
<keyword evidence="4" id="KW-0812">Transmembrane</keyword>
<proteinExistence type="predicted"/>
<comment type="caution">
    <text evidence="6">The sequence shown here is derived from an EMBL/GenBank/DDBJ whole genome shotgun (WGS) entry which is preliminary data.</text>
</comment>
<gene>
    <name evidence="6" type="ORF">QJ043_04620</name>
</gene>
<dbReference type="EC" id="3.-.-.-" evidence="6"/>
<dbReference type="Pfam" id="PF01522">
    <property type="entry name" value="Polysacc_deac_1"/>
    <property type="match status" value="1"/>
</dbReference>
<reference evidence="6" key="1">
    <citation type="submission" date="2023-05" db="EMBL/GenBank/DDBJ databases">
        <title>[olsenella] sp. nov., isolated from a pig farm feces dump.</title>
        <authorList>
            <person name="Chang Y.-H."/>
        </authorList>
    </citation>
    <scope>NUCLEOTIDE SEQUENCE</scope>
    <source>
        <strain evidence="6">YH-ols2217</strain>
    </source>
</reference>
<name>A0ABT6ZJZ9_9ACTN</name>
<keyword evidence="4" id="KW-1133">Transmembrane helix</keyword>
<evidence type="ECO:0000259" key="5">
    <source>
        <dbReference type="PROSITE" id="PS51677"/>
    </source>
</evidence>
<keyword evidence="2 6" id="KW-0378">Hydrolase</keyword>
<dbReference type="PROSITE" id="PS51677">
    <property type="entry name" value="NODB"/>
    <property type="match status" value="1"/>
</dbReference>
<keyword evidence="4" id="KW-0472">Membrane</keyword>
<sequence>MSGQRGAGTTPHQGRVRHLDLPDPEAVSENPGPAPASEAPAEARTSHGKEHPASTVQAGYRAPVKNPYLETGASLGRVTQGPRPVWDKDEERRRKRGTTRKALLILLAVVLVIAGIWAFAWFNRSVTITLNGGEASVKVGSTIEQIIEAKGIAPKPGNLVSVTGTLLEEGKGNPYSVKNGDADLTQDQAAALKVEGGENLTIGDGTDLTEPYTSETKEVQPKLLMEGAWGAVAYVSQWGKPGVQEFKTGTISGETDAGTMTQEVQDCVITLANPTPADGKKLAALTFDDGPSAYTQKYLDILAQHGAKATFFCLGENISNYPEQAKAIVDAGCQIASHTETHSELPKLTAEDLQSELTGTFTKIKDATGVSTTVIRPPYGEFNERAWLNSGGKLSASILWTQDSLDWKLPGVDTIVKNSLANLSSGPIILMHDGGGNRDQDVQALPQIIEALQADGYQLVTIDELLASDPSIPSDIASGNATIPEGCVWPTELADA</sequence>
<dbReference type="Gene3D" id="3.20.20.370">
    <property type="entry name" value="Glycoside hydrolase/deacetylase"/>
    <property type="match status" value="1"/>
</dbReference>
<accession>A0ABT6ZJZ9</accession>
<dbReference type="GO" id="GO:0016787">
    <property type="term" value="F:hydrolase activity"/>
    <property type="evidence" value="ECO:0007669"/>
    <property type="project" value="UniProtKB-KW"/>
</dbReference>
<dbReference type="InterPro" id="IPR011330">
    <property type="entry name" value="Glyco_hydro/deAcase_b/a-brl"/>
</dbReference>
<dbReference type="PANTHER" id="PTHR10587">
    <property type="entry name" value="GLYCOSYL TRANSFERASE-RELATED"/>
    <property type="match status" value="1"/>
</dbReference>
<evidence type="ECO:0000256" key="3">
    <source>
        <dbReference type="SAM" id="MobiDB-lite"/>
    </source>
</evidence>